<dbReference type="Proteomes" id="UP000184028">
    <property type="component" value="Unassembled WGS sequence"/>
</dbReference>
<dbReference type="OrthoDB" id="9914823at2"/>
<name>A0A1M6Y2Q4_9FLAO</name>
<dbReference type="AlphaFoldDB" id="A0A1M6Y2Q4"/>
<gene>
    <name evidence="1" type="ORF">SAMN05444484_101389</name>
</gene>
<proteinExistence type="predicted"/>
<accession>A0A1M6Y2Q4</accession>
<dbReference type="STRING" id="946677.SAMN05444484_101389"/>
<dbReference type="Pfam" id="PF08974">
    <property type="entry name" value="DUF1877"/>
    <property type="match status" value="1"/>
</dbReference>
<dbReference type="EMBL" id="FRBT01000001">
    <property type="protein sequence ID" value="SHL12520.1"/>
    <property type="molecule type" value="Genomic_DNA"/>
</dbReference>
<evidence type="ECO:0000313" key="1">
    <source>
        <dbReference type="EMBL" id="SHL12520.1"/>
    </source>
</evidence>
<protein>
    <recommendedName>
        <fullName evidence="3">DUF1877 domain-containing protein</fullName>
    </recommendedName>
</protein>
<dbReference type="InterPro" id="IPR015068">
    <property type="entry name" value="DUF1877"/>
</dbReference>
<organism evidence="1 2">
    <name type="scientific">Flavobacterium chilense</name>
    <dbReference type="NCBI Taxonomy" id="946677"/>
    <lineage>
        <taxon>Bacteria</taxon>
        <taxon>Pseudomonadati</taxon>
        <taxon>Bacteroidota</taxon>
        <taxon>Flavobacteriia</taxon>
        <taxon>Flavobacteriales</taxon>
        <taxon>Flavobacteriaceae</taxon>
        <taxon>Flavobacterium</taxon>
    </lineage>
</organism>
<sequence>MGIVCGLHLIDDEFIDQFLESPEESENYFLEHYVNPDGKFHNEGENFFYLDKAWDIASFLIVENDTSEEKVLSNLFGQFLKDSDWSYIKTIDVVKKNIVMSQISLQQIDEAYNESKMQDPYVYNAGYFTKTNNWDYILNHVKIIFTAFKKATENGKGIIVYKG</sequence>
<dbReference type="InterPro" id="IPR035944">
    <property type="entry name" value="YfbM-like_sf"/>
</dbReference>
<dbReference type="Gene3D" id="3.40.1760.10">
    <property type="entry name" value="YfbM-like super family"/>
    <property type="match status" value="1"/>
</dbReference>
<dbReference type="RefSeq" id="WP_068843676.1">
    <property type="nucleotide sequence ID" value="NZ_FRBT01000001.1"/>
</dbReference>
<dbReference type="SUPFAM" id="SSF111069">
    <property type="entry name" value="Hypothetical protein yfbM"/>
    <property type="match status" value="1"/>
</dbReference>
<evidence type="ECO:0008006" key="3">
    <source>
        <dbReference type="Google" id="ProtNLM"/>
    </source>
</evidence>
<keyword evidence="2" id="KW-1185">Reference proteome</keyword>
<reference evidence="2" key="1">
    <citation type="submission" date="2016-11" db="EMBL/GenBank/DDBJ databases">
        <authorList>
            <person name="Varghese N."/>
            <person name="Submissions S."/>
        </authorList>
    </citation>
    <scope>NUCLEOTIDE SEQUENCE [LARGE SCALE GENOMIC DNA]</scope>
    <source>
        <strain evidence="2">DSM 24724</strain>
    </source>
</reference>
<evidence type="ECO:0000313" key="2">
    <source>
        <dbReference type="Proteomes" id="UP000184028"/>
    </source>
</evidence>